<evidence type="ECO:0000313" key="1">
    <source>
        <dbReference type="EMBL" id="MBE6834426.1"/>
    </source>
</evidence>
<accession>A0A928KYI7</accession>
<comment type="caution">
    <text evidence="1">The sequence shown here is derived from an EMBL/GenBank/DDBJ whole genome shotgun (WGS) entry which is preliminary data.</text>
</comment>
<reference evidence="1" key="1">
    <citation type="submission" date="2019-04" db="EMBL/GenBank/DDBJ databases">
        <title>Evolution of Biomass-Degrading Anaerobic Consortia Revealed by Metagenomics.</title>
        <authorList>
            <person name="Peng X."/>
        </authorList>
    </citation>
    <scope>NUCLEOTIDE SEQUENCE</scope>
    <source>
        <strain evidence="1">SIG551</strain>
    </source>
</reference>
<dbReference type="Proteomes" id="UP000754750">
    <property type="component" value="Unassembled WGS sequence"/>
</dbReference>
<evidence type="ECO:0008006" key="3">
    <source>
        <dbReference type="Google" id="ProtNLM"/>
    </source>
</evidence>
<name>A0A928KYI7_9FIRM</name>
<dbReference type="EMBL" id="SVNY01000007">
    <property type="protein sequence ID" value="MBE6834426.1"/>
    <property type="molecule type" value="Genomic_DNA"/>
</dbReference>
<dbReference type="RefSeq" id="WP_020074542.1">
    <property type="nucleotide sequence ID" value="NZ_JBKWRC010000003.1"/>
</dbReference>
<proteinExistence type="predicted"/>
<sequence length="69" mass="7983">MTLLSRAEIIYLVREITDCSDKSEAEIDRLIDRLEKGVLDPQITDYLFWNEMTPEEIADTALAYTPMCL</sequence>
<evidence type="ECO:0000313" key="2">
    <source>
        <dbReference type="Proteomes" id="UP000754750"/>
    </source>
</evidence>
<dbReference type="InterPro" id="IPR035900">
    <property type="entry name" value="Colicin_E_sf"/>
</dbReference>
<organism evidence="1 2">
    <name type="scientific">Faecalispora sporosphaeroides</name>
    <dbReference type="NCBI Taxonomy" id="1549"/>
    <lineage>
        <taxon>Bacteria</taxon>
        <taxon>Bacillati</taxon>
        <taxon>Bacillota</taxon>
        <taxon>Clostridia</taxon>
        <taxon>Eubacteriales</taxon>
        <taxon>Oscillospiraceae</taxon>
        <taxon>Faecalispora</taxon>
    </lineage>
</organism>
<protein>
    <recommendedName>
        <fullName evidence="3">E9imm peptide</fullName>
    </recommendedName>
</protein>
<dbReference type="Gene3D" id="1.10.1200.20">
    <property type="entry name" value="Colicin E immunity protein"/>
    <property type="match status" value="1"/>
</dbReference>
<dbReference type="AlphaFoldDB" id="A0A928KYI7"/>
<gene>
    <name evidence="1" type="ORF">E7512_12770</name>
</gene>